<gene>
    <name evidence="2" type="ORF">BJ212DRAFT_1364468</name>
</gene>
<name>A0A9P7E8G9_9AGAM</name>
<reference evidence="2" key="1">
    <citation type="journal article" date="2020" name="New Phytol.">
        <title>Comparative genomics reveals dynamic genome evolution in host specialist ectomycorrhizal fungi.</title>
        <authorList>
            <person name="Lofgren L.A."/>
            <person name="Nguyen N.H."/>
            <person name="Vilgalys R."/>
            <person name="Ruytinx J."/>
            <person name="Liao H.L."/>
            <person name="Branco S."/>
            <person name="Kuo A."/>
            <person name="LaButti K."/>
            <person name="Lipzen A."/>
            <person name="Andreopoulos W."/>
            <person name="Pangilinan J."/>
            <person name="Riley R."/>
            <person name="Hundley H."/>
            <person name="Na H."/>
            <person name="Barry K."/>
            <person name="Grigoriev I.V."/>
            <person name="Stajich J.E."/>
            <person name="Kennedy P.G."/>
        </authorList>
    </citation>
    <scope>NUCLEOTIDE SEQUENCE</scope>
    <source>
        <strain evidence="2">MN1</strain>
    </source>
</reference>
<dbReference type="InterPro" id="IPR012349">
    <property type="entry name" value="Split_barrel_FMN-bd"/>
</dbReference>
<dbReference type="PANTHER" id="PTHR28243">
    <property type="entry name" value="AGL049CP"/>
    <property type="match status" value="1"/>
</dbReference>
<dbReference type="GO" id="GO:0010181">
    <property type="term" value="F:FMN binding"/>
    <property type="evidence" value="ECO:0007669"/>
    <property type="project" value="InterPro"/>
</dbReference>
<dbReference type="OrthoDB" id="434253at2759"/>
<organism evidence="2 3">
    <name type="scientific">Suillus subaureus</name>
    <dbReference type="NCBI Taxonomy" id="48587"/>
    <lineage>
        <taxon>Eukaryota</taxon>
        <taxon>Fungi</taxon>
        <taxon>Dikarya</taxon>
        <taxon>Basidiomycota</taxon>
        <taxon>Agaricomycotina</taxon>
        <taxon>Agaricomycetes</taxon>
        <taxon>Agaricomycetidae</taxon>
        <taxon>Boletales</taxon>
        <taxon>Suillineae</taxon>
        <taxon>Suillaceae</taxon>
        <taxon>Suillus</taxon>
    </lineage>
</organism>
<feature type="domain" description="Pyridoxamine 5'-phosphate oxidase Alr4036 family FMN-binding" evidence="1">
    <location>
        <begin position="8"/>
        <end position="106"/>
    </location>
</feature>
<keyword evidence="3" id="KW-1185">Reference proteome</keyword>
<dbReference type="EMBL" id="JABBWG010000022">
    <property type="protein sequence ID" value="KAG1813912.1"/>
    <property type="molecule type" value="Genomic_DNA"/>
</dbReference>
<dbReference type="GeneID" id="64630048"/>
<accession>A0A9P7E8G9</accession>
<dbReference type="PANTHER" id="PTHR28243:SF1">
    <property type="entry name" value="PYRIDOXAMINE 5'-PHOSPHATE OXIDASE ALR4036 FAMILY FMN-BINDING DOMAIN-CONTAINING PROTEIN"/>
    <property type="match status" value="1"/>
</dbReference>
<dbReference type="SUPFAM" id="SSF50475">
    <property type="entry name" value="FMN-binding split barrel"/>
    <property type="match status" value="1"/>
</dbReference>
<dbReference type="Pfam" id="PF12766">
    <property type="entry name" value="Pyridox_oxase_2"/>
    <property type="match status" value="1"/>
</dbReference>
<dbReference type="RefSeq" id="XP_041191548.1">
    <property type="nucleotide sequence ID" value="XM_041336031.1"/>
</dbReference>
<evidence type="ECO:0000313" key="3">
    <source>
        <dbReference type="Proteomes" id="UP000807769"/>
    </source>
</evidence>
<comment type="caution">
    <text evidence="2">The sequence shown here is derived from an EMBL/GenBank/DDBJ whole genome shotgun (WGS) entry which is preliminary data.</text>
</comment>
<sequence length="237" mass="26978">MMAAAGSARWHNALKLALQKEEGMKNAFQLATTDVNNATPYVRSHILRDHIIHPSLPSLPLLLTSTDIRTAKITQIKSNPNHRVEAHFWIKATNEQFRVSGRAAIYPSPNHKEKKGIEGVGEVYDAFRSQGWDWEDERRKQFDSVGAHMRASWCRPIPGSPIDSYSDAEKWPVKVAKPGEEGYDAKNYEEARGNFALILIDPVEVDYVELGVMPNRRTKFVKQESDDERWKEVILVP</sequence>
<proteinExistence type="predicted"/>
<dbReference type="AlphaFoldDB" id="A0A9P7E8G9"/>
<dbReference type="Gene3D" id="2.30.110.10">
    <property type="entry name" value="Electron Transport, Fmn-binding Protein, Chain A"/>
    <property type="match status" value="1"/>
</dbReference>
<dbReference type="InterPro" id="IPR024624">
    <property type="entry name" value="Pyridox_Oxase_Alr4036_FMN-bd"/>
</dbReference>
<dbReference type="Proteomes" id="UP000807769">
    <property type="component" value="Unassembled WGS sequence"/>
</dbReference>
<evidence type="ECO:0000259" key="1">
    <source>
        <dbReference type="Pfam" id="PF12766"/>
    </source>
</evidence>
<evidence type="ECO:0000313" key="2">
    <source>
        <dbReference type="EMBL" id="KAG1813912.1"/>
    </source>
</evidence>
<protein>
    <recommendedName>
        <fullName evidence="1">Pyridoxamine 5'-phosphate oxidase Alr4036 family FMN-binding domain-containing protein</fullName>
    </recommendedName>
</protein>